<evidence type="ECO:0000259" key="3">
    <source>
        <dbReference type="SMART" id="SM00903"/>
    </source>
</evidence>
<comment type="similarity">
    <text evidence="1">Belongs to the non-flavoprotein flavin reductase family.</text>
</comment>
<dbReference type="Gene3D" id="2.30.110.10">
    <property type="entry name" value="Electron Transport, Fmn-binding Protein, Chain A"/>
    <property type="match status" value="1"/>
</dbReference>
<dbReference type="SMART" id="SM00903">
    <property type="entry name" value="Flavin_Reduct"/>
    <property type="match status" value="1"/>
</dbReference>
<dbReference type="EMBL" id="JABELX010000010">
    <property type="protein sequence ID" value="NNH73390.1"/>
    <property type="molecule type" value="Genomic_DNA"/>
</dbReference>
<dbReference type="RefSeq" id="WP_084520943.1">
    <property type="nucleotide sequence ID" value="NZ_JABELX010000010.1"/>
</dbReference>
<dbReference type="InterPro" id="IPR002563">
    <property type="entry name" value="Flavin_Rdtase-like_dom"/>
</dbReference>
<reference evidence="4 5" key="1">
    <citation type="submission" date="2020-05" db="EMBL/GenBank/DDBJ databases">
        <title>MicrobeNet Type strains.</title>
        <authorList>
            <person name="Nicholson A.C."/>
        </authorList>
    </citation>
    <scope>NUCLEOTIDE SEQUENCE [LARGE SCALE GENOMIC DNA]</scope>
    <source>
        <strain evidence="4 5">JCM 3224</strain>
    </source>
</reference>
<evidence type="ECO:0000256" key="2">
    <source>
        <dbReference type="ARBA" id="ARBA00023002"/>
    </source>
</evidence>
<dbReference type="SUPFAM" id="SSF50475">
    <property type="entry name" value="FMN-binding split barrel"/>
    <property type="match status" value="1"/>
</dbReference>
<name>A0A849CAL8_9NOCA</name>
<dbReference type="Pfam" id="PF01613">
    <property type="entry name" value="Flavin_Reduct"/>
    <property type="match status" value="1"/>
</dbReference>
<evidence type="ECO:0000256" key="1">
    <source>
        <dbReference type="ARBA" id="ARBA00008898"/>
    </source>
</evidence>
<dbReference type="GO" id="GO:0042602">
    <property type="term" value="F:riboflavin reductase (NADPH) activity"/>
    <property type="evidence" value="ECO:0007669"/>
    <property type="project" value="TreeGrafter"/>
</dbReference>
<dbReference type="AlphaFoldDB" id="A0A849CAL8"/>
<organism evidence="4 5">
    <name type="scientific">Nocardia uniformis</name>
    <dbReference type="NCBI Taxonomy" id="53432"/>
    <lineage>
        <taxon>Bacteria</taxon>
        <taxon>Bacillati</taxon>
        <taxon>Actinomycetota</taxon>
        <taxon>Actinomycetes</taxon>
        <taxon>Mycobacteriales</taxon>
        <taxon>Nocardiaceae</taxon>
        <taxon>Nocardia</taxon>
    </lineage>
</organism>
<gene>
    <name evidence="4" type="ORF">HLB23_26640</name>
</gene>
<evidence type="ECO:0000313" key="4">
    <source>
        <dbReference type="EMBL" id="NNH73390.1"/>
    </source>
</evidence>
<feature type="domain" description="Flavin reductase like" evidence="3">
    <location>
        <begin position="1"/>
        <end position="149"/>
    </location>
</feature>
<sequence>MRHYPAGVTVVTLNSEKGPVGFTATSFASVSLRPPLISFNIAHTSSSIEAMLRAESVVVHFLGEHQQHIAQRFSRAAEERFTDRSLWTNLETGEPVLHGTPIWVRATVHQLIEIGDHTLVIGLVTRVHDDAEELPAAAPLLYYNGTYHRPEAL</sequence>
<protein>
    <submittedName>
        <fullName evidence="4">Flavin reductase family protein</fullName>
    </submittedName>
</protein>
<dbReference type="PANTHER" id="PTHR30466">
    <property type="entry name" value="FLAVIN REDUCTASE"/>
    <property type="match status" value="1"/>
</dbReference>
<dbReference type="PANTHER" id="PTHR30466:SF1">
    <property type="entry name" value="FMN REDUCTASE (NADH) RUTF"/>
    <property type="match status" value="1"/>
</dbReference>
<dbReference type="InterPro" id="IPR012349">
    <property type="entry name" value="Split_barrel_FMN-bd"/>
</dbReference>
<proteinExistence type="inferred from homology"/>
<accession>A0A849CAL8</accession>
<evidence type="ECO:0000313" key="5">
    <source>
        <dbReference type="Proteomes" id="UP000586827"/>
    </source>
</evidence>
<dbReference type="InterPro" id="IPR050268">
    <property type="entry name" value="NADH-dep_flavin_reductase"/>
</dbReference>
<dbReference type="GO" id="GO:0010181">
    <property type="term" value="F:FMN binding"/>
    <property type="evidence" value="ECO:0007669"/>
    <property type="project" value="InterPro"/>
</dbReference>
<comment type="caution">
    <text evidence="4">The sequence shown here is derived from an EMBL/GenBank/DDBJ whole genome shotgun (WGS) entry which is preliminary data.</text>
</comment>
<dbReference type="Proteomes" id="UP000586827">
    <property type="component" value="Unassembled WGS sequence"/>
</dbReference>
<keyword evidence="5" id="KW-1185">Reference proteome</keyword>
<keyword evidence="2" id="KW-0560">Oxidoreductase</keyword>